<organism evidence="1 2">
    <name type="scientific">Penicillium cosmopolitanum</name>
    <dbReference type="NCBI Taxonomy" id="1131564"/>
    <lineage>
        <taxon>Eukaryota</taxon>
        <taxon>Fungi</taxon>
        <taxon>Dikarya</taxon>
        <taxon>Ascomycota</taxon>
        <taxon>Pezizomycotina</taxon>
        <taxon>Eurotiomycetes</taxon>
        <taxon>Eurotiomycetidae</taxon>
        <taxon>Eurotiales</taxon>
        <taxon>Aspergillaceae</taxon>
        <taxon>Penicillium</taxon>
    </lineage>
</organism>
<dbReference type="RefSeq" id="XP_056493474.1">
    <property type="nucleotide sequence ID" value="XM_056624892.1"/>
</dbReference>
<proteinExistence type="predicted"/>
<dbReference type="OrthoDB" id="4312528at2759"/>
<reference evidence="1" key="1">
    <citation type="submission" date="2022-12" db="EMBL/GenBank/DDBJ databases">
        <authorList>
            <person name="Petersen C."/>
        </authorList>
    </citation>
    <scope>NUCLEOTIDE SEQUENCE</scope>
    <source>
        <strain evidence="1">IBT 29677</strain>
    </source>
</reference>
<sequence>MVRHSSEVPSTTPGGQTTLGSLFHPLEYIWNSLSDTERDSFMSTVSASLVAGDGQRKRPRIDLTTEEDVDDGRVPSLVVPVLPCFPGLDRAAIIAVFEHTFRPKKDLIKLRSPEFKATAPDGESFDLKSTSPPQGSFNQGLGGMILLHRRICDLARAYKWQECILQMALDHHQMVVDKGDLTVSLGDWGIGKALESSYLRPDNVLPANTVAMAARVAFAGFRRVGELTDSAAEQRNTQIFVATKSTWGYQILPYHGPHPPHFNEK</sequence>
<dbReference type="EMBL" id="JAPZBU010000003">
    <property type="protein sequence ID" value="KAJ5413618.1"/>
    <property type="molecule type" value="Genomic_DNA"/>
</dbReference>
<keyword evidence="2" id="KW-1185">Reference proteome</keyword>
<gene>
    <name evidence="1" type="ORF">N7509_000245</name>
</gene>
<accession>A0A9W9WAA2</accession>
<dbReference type="Proteomes" id="UP001147747">
    <property type="component" value="Unassembled WGS sequence"/>
</dbReference>
<name>A0A9W9WAA2_9EURO</name>
<evidence type="ECO:0000313" key="1">
    <source>
        <dbReference type="EMBL" id="KAJ5413618.1"/>
    </source>
</evidence>
<dbReference type="GeneID" id="81363872"/>
<comment type="caution">
    <text evidence="1">The sequence shown here is derived from an EMBL/GenBank/DDBJ whole genome shotgun (WGS) entry which is preliminary data.</text>
</comment>
<reference evidence="1" key="2">
    <citation type="journal article" date="2023" name="IMA Fungus">
        <title>Comparative genomic study of the Penicillium genus elucidates a diverse pangenome and 15 lateral gene transfer events.</title>
        <authorList>
            <person name="Petersen C."/>
            <person name="Sorensen T."/>
            <person name="Nielsen M.R."/>
            <person name="Sondergaard T.E."/>
            <person name="Sorensen J.L."/>
            <person name="Fitzpatrick D.A."/>
            <person name="Frisvad J.C."/>
            <person name="Nielsen K.L."/>
        </authorList>
    </citation>
    <scope>NUCLEOTIDE SEQUENCE</scope>
    <source>
        <strain evidence="1">IBT 29677</strain>
    </source>
</reference>
<protein>
    <submittedName>
        <fullName evidence="1">Uncharacterized protein</fullName>
    </submittedName>
</protein>
<dbReference type="AlphaFoldDB" id="A0A9W9WAA2"/>
<evidence type="ECO:0000313" key="2">
    <source>
        <dbReference type="Proteomes" id="UP001147747"/>
    </source>
</evidence>